<gene>
    <name evidence="2" type="ORF">GCM10009850_075110</name>
</gene>
<sequence>MRISALALLAAALLATTASASADVPGGAAAGPDPERVCVTVPVQGLAQAFTNFFRPGPAGGTEAGAPAATPGVAAAAPETQILGFQVPRDLRVLEAAPC</sequence>
<evidence type="ECO:0000313" key="2">
    <source>
        <dbReference type="EMBL" id="GAA2212049.1"/>
    </source>
</evidence>
<name>A0ABP5PKL5_9ACTN</name>
<keyword evidence="1" id="KW-0732">Signal</keyword>
<reference evidence="3" key="1">
    <citation type="journal article" date="2019" name="Int. J. Syst. Evol. Microbiol.">
        <title>The Global Catalogue of Microorganisms (GCM) 10K type strain sequencing project: providing services to taxonomists for standard genome sequencing and annotation.</title>
        <authorList>
            <consortium name="The Broad Institute Genomics Platform"/>
            <consortium name="The Broad Institute Genome Sequencing Center for Infectious Disease"/>
            <person name="Wu L."/>
            <person name="Ma J."/>
        </authorList>
    </citation>
    <scope>NUCLEOTIDE SEQUENCE [LARGE SCALE GENOMIC DNA]</scope>
    <source>
        <strain evidence="3">JCM 16114</strain>
    </source>
</reference>
<dbReference type="RefSeq" id="WP_344485803.1">
    <property type="nucleotide sequence ID" value="NZ_BAAAQX010000024.1"/>
</dbReference>
<evidence type="ECO:0000256" key="1">
    <source>
        <dbReference type="SAM" id="SignalP"/>
    </source>
</evidence>
<feature type="chain" id="PRO_5047324260" description="Secreted protein" evidence="1">
    <location>
        <begin position="23"/>
        <end position="99"/>
    </location>
</feature>
<evidence type="ECO:0000313" key="3">
    <source>
        <dbReference type="Proteomes" id="UP001499843"/>
    </source>
</evidence>
<feature type="signal peptide" evidence="1">
    <location>
        <begin position="1"/>
        <end position="22"/>
    </location>
</feature>
<organism evidence="2 3">
    <name type="scientific">Nonomuraea monospora</name>
    <dbReference type="NCBI Taxonomy" id="568818"/>
    <lineage>
        <taxon>Bacteria</taxon>
        <taxon>Bacillati</taxon>
        <taxon>Actinomycetota</taxon>
        <taxon>Actinomycetes</taxon>
        <taxon>Streptosporangiales</taxon>
        <taxon>Streptosporangiaceae</taxon>
        <taxon>Nonomuraea</taxon>
    </lineage>
</organism>
<keyword evidence="3" id="KW-1185">Reference proteome</keyword>
<accession>A0ABP5PKL5</accession>
<protein>
    <recommendedName>
        <fullName evidence="4">Secreted protein</fullName>
    </recommendedName>
</protein>
<evidence type="ECO:0008006" key="4">
    <source>
        <dbReference type="Google" id="ProtNLM"/>
    </source>
</evidence>
<dbReference type="Proteomes" id="UP001499843">
    <property type="component" value="Unassembled WGS sequence"/>
</dbReference>
<comment type="caution">
    <text evidence="2">The sequence shown here is derived from an EMBL/GenBank/DDBJ whole genome shotgun (WGS) entry which is preliminary data.</text>
</comment>
<dbReference type="EMBL" id="BAAAQX010000024">
    <property type="protein sequence ID" value="GAA2212049.1"/>
    <property type="molecule type" value="Genomic_DNA"/>
</dbReference>
<proteinExistence type="predicted"/>